<sequence>MRRLLVLGGGTAGTMIVNKLRRRLPASEWEITVVDRDDDHRYQPGYLFLPFGTYSPDQVVRKRHAFIPDGVELVFGEIDRVDADSASVHLEDGRTLPYDYLVIATGTTPRPDQTPGMLGEQWRRSVFDFYSFEGASALAAALPAFDHGRLVVHITEMPIKCPVAPLEFAFLADSWLRDRGIRDRVELVYVTPLSGAFTQPIASQHLGDMLEERKILVESDFMVERVDNERKALVSYDEREVPFDLLVTIPLNMGADFVARSGLGDELNYVPVDKHTLQSTAHANVFAVGDASDIPASKAGSVAHFSVEIFVDNFLELIDGKPMTGAFDGHANCFVESGDGKGLLIDFNYDTQPLTGRYPLPVVGPMGLLKETRANHLGKLAFRWIYWNVLLPGRPLPLPALMSMAGKVVPADDAGGPRSAPPEEE</sequence>
<dbReference type="PANTHER" id="PTHR43755">
    <property type="match status" value="1"/>
</dbReference>
<dbReference type="Pfam" id="PF07992">
    <property type="entry name" value="Pyr_redox_2"/>
    <property type="match status" value="1"/>
</dbReference>
<dbReference type="OrthoDB" id="9802771at2"/>
<dbReference type="STRING" id="1385519.N801_12760"/>
<protein>
    <submittedName>
        <fullName evidence="2">Oxidoreductase</fullName>
    </submittedName>
</protein>
<evidence type="ECO:0000259" key="1">
    <source>
        <dbReference type="Pfam" id="PF07992"/>
    </source>
</evidence>
<dbReference type="Gene3D" id="3.50.50.60">
    <property type="entry name" value="FAD/NAD(P)-binding domain"/>
    <property type="match status" value="2"/>
</dbReference>
<dbReference type="Proteomes" id="UP000030013">
    <property type="component" value="Unassembled WGS sequence"/>
</dbReference>
<evidence type="ECO:0000313" key="2">
    <source>
        <dbReference type="EMBL" id="KGN40691.1"/>
    </source>
</evidence>
<name>A0A0A0JYR9_9MICO</name>
<dbReference type="eggNOG" id="COG0446">
    <property type="taxonomic scope" value="Bacteria"/>
</dbReference>
<keyword evidence="3" id="KW-1185">Reference proteome</keyword>
<organism evidence="2 3">
    <name type="scientific">Knoellia aerolata DSM 18566</name>
    <dbReference type="NCBI Taxonomy" id="1385519"/>
    <lineage>
        <taxon>Bacteria</taxon>
        <taxon>Bacillati</taxon>
        <taxon>Actinomycetota</taxon>
        <taxon>Actinomycetes</taxon>
        <taxon>Micrococcales</taxon>
        <taxon>Intrasporangiaceae</taxon>
        <taxon>Knoellia</taxon>
    </lineage>
</organism>
<dbReference type="InterPro" id="IPR023753">
    <property type="entry name" value="FAD/NAD-binding_dom"/>
</dbReference>
<dbReference type="PANTHER" id="PTHR43755:SF1">
    <property type="entry name" value="FAD-DEPENDENT PYRIDINE NUCLEOTIDE-DISULPHIDE OXIDOREDUCTASE"/>
    <property type="match status" value="1"/>
</dbReference>
<reference evidence="2 3" key="1">
    <citation type="submission" date="2013-08" db="EMBL/GenBank/DDBJ databases">
        <title>The genome sequence of Knoellia aerolata.</title>
        <authorList>
            <person name="Zhu W."/>
            <person name="Wang G."/>
        </authorList>
    </citation>
    <scope>NUCLEOTIDE SEQUENCE [LARGE SCALE GENOMIC DNA]</scope>
    <source>
        <strain evidence="2 3">DSM 18566</strain>
    </source>
</reference>
<dbReference type="GO" id="GO:0016491">
    <property type="term" value="F:oxidoreductase activity"/>
    <property type="evidence" value="ECO:0007669"/>
    <property type="project" value="InterPro"/>
</dbReference>
<dbReference type="RefSeq" id="WP_052112942.1">
    <property type="nucleotide sequence ID" value="NZ_AVPL01000034.1"/>
</dbReference>
<dbReference type="InterPro" id="IPR052541">
    <property type="entry name" value="SQRD"/>
</dbReference>
<dbReference type="PRINTS" id="PR00368">
    <property type="entry name" value="FADPNR"/>
</dbReference>
<dbReference type="InterPro" id="IPR036188">
    <property type="entry name" value="FAD/NAD-bd_sf"/>
</dbReference>
<dbReference type="SUPFAM" id="SSF51905">
    <property type="entry name" value="FAD/NAD(P)-binding domain"/>
    <property type="match status" value="2"/>
</dbReference>
<comment type="caution">
    <text evidence="2">The sequence shown here is derived from an EMBL/GenBank/DDBJ whole genome shotgun (WGS) entry which is preliminary data.</text>
</comment>
<evidence type="ECO:0000313" key="3">
    <source>
        <dbReference type="Proteomes" id="UP000030013"/>
    </source>
</evidence>
<gene>
    <name evidence="2" type="ORF">N801_12760</name>
</gene>
<accession>A0A0A0JYR9</accession>
<dbReference type="EMBL" id="AVPL01000034">
    <property type="protein sequence ID" value="KGN40691.1"/>
    <property type="molecule type" value="Genomic_DNA"/>
</dbReference>
<proteinExistence type="predicted"/>
<dbReference type="AlphaFoldDB" id="A0A0A0JYR9"/>
<feature type="domain" description="FAD/NAD(P)-binding" evidence="1">
    <location>
        <begin position="3"/>
        <end position="121"/>
    </location>
</feature>